<feature type="signal peptide" evidence="1">
    <location>
        <begin position="1"/>
        <end position="24"/>
    </location>
</feature>
<keyword evidence="4" id="KW-1185">Reference proteome</keyword>
<dbReference type="RefSeq" id="WP_202953492.1">
    <property type="nucleotide sequence ID" value="NZ_JAPCID010000019.1"/>
</dbReference>
<dbReference type="InterPro" id="IPR036928">
    <property type="entry name" value="AS_sf"/>
</dbReference>
<sequence>MRRLPLASAAACVLLAASASTAYAWTTVTNANRDIWNVNDAADPGMDTGSIHNTGTNSLQGYGGLRVQVPGSPRMNGVLLRGFDLTADSATQYTSKKAVKLGGVAIKRSIAFNTEEAYARFLDTFTNTTGAPITIETAFGGQLGYNTGTNQSAIAATSNGDTALTAADKWAVHYSPSAGAGSATVNGTSATVPGTFDRTGNFLRGPFEFPLETTGDHANHVGYVNTLTIAPGATEALVRYVVTGLSETRAPTGGGSTPAAGSQVAAVTAKATALAAAPPLGDLAPAEACALVNVDISAINCGSAPAYALGPVAGDKAIGATTKSPYNVVGKTITQLIADLQAGKTTSEQITQAYLDRIAAYDRGPFGLNSMITLAPDALAQAKAADAARKAGDTRPLLGIPIVAKDLMSTKDMPTTGASRVFEGFQSTTDAWQVIKIREAGAIVMGKANLAEYANDGHFSPSAYGQVWNAYNPSKSPIGSSGGTATAVASSFAAAGFGTQTGDSLWGPSSGASLVSLRGTDGMQSSDGTMPLTYIQDYVGWIAQSTADLALLLNATARSDAPNDPLDDVANGKRPADWTAGLDTNALQGKVIGVPDGTAWEDPFGTEGTEAALRDAFKYFVQAGATITTMPAAPNGPSNPPGDRGYEGWRQWLLAHPNAPYTDAAQILRSPLRLPQFRNTTPYTGTGAMTVEQTKAWEAQRAEYRARLATWMDESGVDAVVLPGLLSDIHLNDSIQPSFGRRDPQSSAAGVPTVIFPAGVNDHGQPINLQLQGKAFQDLELLSFAHAFEAKANGRLAPPVDVTPVLPFATTTPGTVGGTVPATLSLTLAGTPTFGAFTPGVEQEYTAGATASVISTAGEAKLSVSEPGHLANGAFTLPEPLRVEFSKASWTAPVTNDRVDIAFKQLIKRTDPLRTGTYSKTLTFTLSTTTP</sequence>
<dbReference type="Proteomes" id="UP001147700">
    <property type="component" value="Unassembled WGS sequence"/>
</dbReference>
<gene>
    <name evidence="3" type="ORF">OJ962_14915</name>
</gene>
<dbReference type="SUPFAM" id="SSF75304">
    <property type="entry name" value="Amidase signature (AS) enzymes"/>
    <property type="match status" value="1"/>
</dbReference>
<dbReference type="Pfam" id="PF01425">
    <property type="entry name" value="Amidase"/>
    <property type="match status" value="1"/>
</dbReference>
<dbReference type="PANTHER" id="PTHR42678:SF34">
    <property type="entry name" value="OS04G0183300 PROTEIN"/>
    <property type="match status" value="1"/>
</dbReference>
<proteinExistence type="predicted"/>
<evidence type="ECO:0000259" key="2">
    <source>
        <dbReference type="Pfam" id="PF01425"/>
    </source>
</evidence>
<name>A0ABT4RJQ9_9ACTN</name>
<dbReference type="PANTHER" id="PTHR42678">
    <property type="entry name" value="AMIDASE"/>
    <property type="match status" value="1"/>
</dbReference>
<evidence type="ECO:0000313" key="3">
    <source>
        <dbReference type="EMBL" id="MDA0138791.1"/>
    </source>
</evidence>
<evidence type="ECO:0000256" key="1">
    <source>
        <dbReference type="SAM" id="SignalP"/>
    </source>
</evidence>
<evidence type="ECO:0000313" key="4">
    <source>
        <dbReference type="Proteomes" id="UP001147700"/>
    </source>
</evidence>
<reference evidence="3" key="1">
    <citation type="submission" date="2022-10" db="EMBL/GenBank/DDBJ databases">
        <title>The WGS of Solirubrobacter sp. CPCC 204708.</title>
        <authorList>
            <person name="Jiang Z."/>
        </authorList>
    </citation>
    <scope>NUCLEOTIDE SEQUENCE</scope>
    <source>
        <strain evidence="3">CPCC 204708</strain>
    </source>
</reference>
<dbReference type="InterPro" id="IPR023631">
    <property type="entry name" value="Amidase_dom"/>
</dbReference>
<organism evidence="3 4">
    <name type="scientific">Solirubrobacter deserti</name>
    <dbReference type="NCBI Taxonomy" id="2282478"/>
    <lineage>
        <taxon>Bacteria</taxon>
        <taxon>Bacillati</taxon>
        <taxon>Actinomycetota</taxon>
        <taxon>Thermoleophilia</taxon>
        <taxon>Solirubrobacterales</taxon>
        <taxon>Solirubrobacteraceae</taxon>
        <taxon>Solirubrobacter</taxon>
    </lineage>
</organism>
<keyword evidence="1" id="KW-0732">Signal</keyword>
<feature type="chain" id="PRO_5047098005" evidence="1">
    <location>
        <begin position="25"/>
        <end position="931"/>
    </location>
</feature>
<protein>
    <submittedName>
        <fullName evidence="3">Amidase</fullName>
    </submittedName>
</protein>
<accession>A0ABT4RJQ9</accession>
<feature type="domain" description="Amidase" evidence="2">
    <location>
        <begin position="350"/>
        <end position="627"/>
    </location>
</feature>
<dbReference type="Gene3D" id="3.90.1300.10">
    <property type="entry name" value="Amidase signature (AS) domain"/>
    <property type="match status" value="1"/>
</dbReference>
<dbReference type="EMBL" id="JAPCID010000019">
    <property type="protein sequence ID" value="MDA0138791.1"/>
    <property type="molecule type" value="Genomic_DNA"/>
</dbReference>
<comment type="caution">
    <text evidence="3">The sequence shown here is derived from an EMBL/GenBank/DDBJ whole genome shotgun (WGS) entry which is preliminary data.</text>
</comment>